<accession>A0AAU9IP75</accession>
<evidence type="ECO:0000313" key="1">
    <source>
        <dbReference type="EMBL" id="CAG9317405.1"/>
    </source>
</evidence>
<name>A0AAU9IP75_9CILI</name>
<organism evidence="1 2">
    <name type="scientific">Blepharisma stoltei</name>
    <dbReference type="NCBI Taxonomy" id="1481888"/>
    <lineage>
        <taxon>Eukaryota</taxon>
        <taxon>Sar</taxon>
        <taxon>Alveolata</taxon>
        <taxon>Ciliophora</taxon>
        <taxon>Postciliodesmatophora</taxon>
        <taxon>Heterotrichea</taxon>
        <taxon>Heterotrichida</taxon>
        <taxon>Blepharismidae</taxon>
        <taxon>Blepharisma</taxon>
    </lineage>
</organism>
<comment type="caution">
    <text evidence="1">The sequence shown here is derived from an EMBL/GenBank/DDBJ whole genome shotgun (WGS) entry which is preliminary data.</text>
</comment>
<proteinExistence type="predicted"/>
<reference evidence="1" key="1">
    <citation type="submission" date="2021-09" db="EMBL/GenBank/DDBJ databases">
        <authorList>
            <consortium name="AG Swart"/>
            <person name="Singh M."/>
            <person name="Singh A."/>
            <person name="Seah K."/>
            <person name="Emmerich C."/>
        </authorList>
    </citation>
    <scope>NUCLEOTIDE SEQUENCE</scope>
    <source>
        <strain evidence="1">ATCC30299</strain>
    </source>
</reference>
<evidence type="ECO:0000313" key="2">
    <source>
        <dbReference type="Proteomes" id="UP001162131"/>
    </source>
</evidence>
<dbReference type="InterPro" id="IPR015915">
    <property type="entry name" value="Kelch-typ_b-propeller"/>
</dbReference>
<dbReference type="EMBL" id="CAJZBQ010000018">
    <property type="protein sequence ID" value="CAG9317405.1"/>
    <property type="molecule type" value="Genomic_DNA"/>
</dbReference>
<sequence>MELNELKNCVWAISKTSLCITAKDIRNGLTIKEIPINKRGIISPLDLALLNDKIYILDNSNLWSVNIWTHKIHLNELEVHNYHSLVATDKEIYIIGNVSYRFSPKSKLCRIADIKINGVLFPGKCYMNGSIYFIGGAKEFITDKVYQYECATQQTIELPLKLPLGLEACGCFPLDNNLMIVGGRTESSCLSNFCYWIEMENQKIYLAPYLYRNGFFRNTSCAMSGDLIGLMDENKNLHVYNKRHSSWKFYSEFLWKKRANFIWVWRMAKKNKCQGNIDKLPLSLVMEIAKYF</sequence>
<protein>
    <submittedName>
        <fullName evidence="1">Uncharacterized protein</fullName>
    </submittedName>
</protein>
<keyword evidence="2" id="KW-1185">Reference proteome</keyword>
<dbReference type="Proteomes" id="UP001162131">
    <property type="component" value="Unassembled WGS sequence"/>
</dbReference>
<dbReference type="AlphaFoldDB" id="A0AAU9IP75"/>
<gene>
    <name evidence="1" type="ORF">BSTOLATCC_MIC18656</name>
</gene>
<dbReference type="SUPFAM" id="SSF117281">
    <property type="entry name" value="Kelch motif"/>
    <property type="match status" value="1"/>
</dbReference>
<dbReference type="Gene3D" id="2.120.10.80">
    <property type="entry name" value="Kelch-type beta propeller"/>
    <property type="match status" value="1"/>
</dbReference>